<evidence type="ECO:0000256" key="2">
    <source>
        <dbReference type="SAM" id="Phobius"/>
    </source>
</evidence>
<dbReference type="Proteomes" id="UP001152533">
    <property type="component" value="Unassembled WGS sequence"/>
</dbReference>
<keyword evidence="2" id="KW-0472">Membrane</keyword>
<dbReference type="NCBIfam" id="TIGR01167">
    <property type="entry name" value="LPXTG_anchor"/>
    <property type="match status" value="1"/>
</dbReference>
<evidence type="ECO:0000313" key="3">
    <source>
        <dbReference type="EMBL" id="CAI0646014.1"/>
    </source>
</evidence>
<comment type="caution">
    <text evidence="3">The sequence shown here is derived from an EMBL/GenBank/DDBJ whole genome shotgun (WGS) entry which is preliminary data.</text>
</comment>
<reference evidence="3" key="1">
    <citation type="submission" date="2022-08" db="EMBL/GenBank/DDBJ databases">
        <authorList>
            <person name="Giroux E."/>
            <person name="Giroux E."/>
        </authorList>
    </citation>
    <scope>NUCLEOTIDE SEQUENCE</scope>
    <source>
        <strain evidence="3">H1091258</strain>
    </source>
</reference>
<evidence type="ECO:0000313" key="4">
    <source>
        <dbReference type="Proteomes" id="UP001152533"/>
    </source>
</evidence>
<keyword evidence="4" id="KW-1185">Reference proteome</keyword>
<protein>
    <submittedName>
        <fullName evidence="3">Uncharacterized protein</fullName>
    </submittedName>
</protein>
<feature type="region of interest" description="Disordered" evidence="1">
    <location>
        <begin position="50"/>
        <end position="71"/>
    </location>
</feature>
<dbReference type="EMBL" id="CAMGZC010000292">
    <property type="protein sequence ID" value="CAI0646014.1"/>
    <property type="molecule type" value="Genomic_DNA"/>
</dbReference>
<keyword evidence="2" id="KW-0812">Transmembrane</keyword>
<dbReference type="CDD" id="cd12087">
    <property type="entry name" value="TM_EGFR-like"/>
    <property type="match status" value="1"/>
</dbReference>
<gene>
    <name evidence="3" type="ORF">CGXH109_LOCUS51011</name>
</gene>
<evidence type="ECO:0000256" key="1">
    <source>
        <dbReference type="SAM" id="MobiDB-lite"/>
    </source>
</evidence>
<proteinExistence type="predicted"/>
<sequence>MTDWTWKTDYDAEAKDYETANTIQDWYAKGGLTSVAWSSETVQNLFMRTATSNSSSTGGGDNKASDSSLDEGSQKTLSTAMISGAVVGAILGCALVAAAFWFLRKRKRYQATMVAEFRDEPGNRTYYQAVLPGELHSEPTRTELYGGFTPKHELWPELPKPETAEIQAQHVTVTELDARPDHSDHLLRR</sequence>
<organism evidence="3 4">
    <name type="scientific">Colletotrichum noveboracense</name>
    <dbReference type="NCBI Taxonomy" id="2664923"/>
    <lineage>
        <taxon>Eukaryota</taxon>
        <taxon>Fungi</taxon>
        <taxon>Dikarya</taxon>
        <taxon>Ascomycota</taxon>
        <taxon>Pezizomycotina</taxon>
        <taxon>Sordariomycetes</taxon>
        <taxon>Hypocreomycetidae</taxon>
        <taxon>Glomerellales</taxon>
        <taxon>Glomerellaceae</taxon>
        <taxon>Colletotrichum</taxon>
        <taxon>Colletotrichum gloeosporioides species complex</taxon>
    </lineage>
</organism>
<keyword evidence="2" id="KW-1133">Transmembrane helix</keyword>
<dbReference type="AlphaFoldDB" id="A0A9W4RQW8"/>
<accession>A0A9W4RQW8</accession>
<feature type="transmembrane region" description="Helical" evidence="2">
    <location>
        <begin position="80"/>
        <end position="103"/>
    </location>
</feature>
<name>A0A9W4RQW8_9PEZI</name>